<evidence type="ECO:0000313" key="1">
    <source>
        <dbReference type="EMBL" id="BAO54160.1"/>
    </source>
</evidence>
<reference evidence="1 2" key="1">
    <citation type="journal article" date="2014" name="Proc. Natl. Acad. Sci. U.S.A.">
        <title>Functional characterization of flavobacteria rhodopsins reveals a unique class of light-driven chloride pump in bacteria.</title>
        <authorList>
            <person name="Yoshizawa S."/>
            <person name="Kumagai Y."/>
            <person name="Kim H."/>
            <person name="Ogura Y."/>
            <person name="Hayashi T."/>
            <person name="Iwasaki W."/>
            <person name="DeLong E.F."/>
            <person name="Kogure K."/>
        </authorList>
    </citation>
    <scope>NUCLEOTIDE SEQUENCE [LARGE SCALE GENOMIC DNA]</scope>
    <source>
        <strain evidence="1 2">S1-08</strain>
    </source>
</reference>
<sequence length="185" mass="21238">MQVQLHSNSRFYGEREIRVCFAFAKAKTQQDSILLYLQWYQVLTLRYVICSETCYMKYIIFTLLITGQLAFAQQKQAKPEIIVVTGSTVNTGIPTGAALQEMLESEQLIYVTVGNMTGQLSAYDEFFRSHLYSNYGIGYKFFGCSLMGPELAFMNAMNRKIKKEFGEDFISKEKALARIEFEKQS</sequence>
<dbReference type="EMBL" id="AP014548">
    <property type="protein sequence ID" value="BAO54160.1"/>
    <property type="molecule type" value="Genomic_DNA"/>
</dbReference>
<name>W8VNY6_9FLAO</name>
<dbReference type="AlphaFoldDB" id="W8VNY6"/>
<dbReference type="HOGENOM" id="CLU_1459893_0_0_10"/>
<dbReference type="KEGG" id="nmf:NMS_0151"/>
<dbReference type="Proteomes" id="UP000031760">
    <property type="component" value="Chromosome"/>
</dbReference>
<keyword evidence="2" id="KW-1185">Reference proteome</keyword>
<evidence type="ECO:0000313" key="2">
    <source>
        <dbReference type="Proteomes" id="UP000031760"/>
    </source>
</evidence>
<accession>W8VNY6</accession>
<protein>
    <submittedName>
        <fullName evidence="1">Uncharacterized protein</fullName>
    </submittedName>
</protein>
<proteinExistence type="predicted"/>
<gene>
    <name evidence="1" type="ORF">NMS_0151</name>
</gene>
<dbReference type="STRING" id="1454201.NMS_0151"/>
<organism evidence="1 2">
    <name type="scientific">Nonlabens marinus S1-08</name>
    <dbReference type="NCBI Taxonomy" id="1454201"/>
    <lineage>
        <taxon>Bacteria</taxon>
        <taxon>Pseudomonadati</taxon>
        <taxon>Bacteroidota</taxon>
        <taxon>Flavobacteriia</taxon>
        <taxon>Flavobacteriales</taxon>
        <taxon>Flavobacteriaceae</taxon>
        <taxon>Nonlabens</taxon>
    </lineage>
</organism>